<evidence type="ECO:0000313" key="1">
    <source>
        <dbReference type="EMBL" id="VEU80531.1"/>
    </source>
</evidence>
<dbReference type="KEGG" id="aaxa:NCTC10138_00907"/>
<name>A0A449BDJ9_HAPAX</name>
<sequence>MQSSVNYTSYEQTTEYSTSVTIGVKHIEKFEAKPSIEIKELIKISGVGFEETEETTISRTEIKTNSFKLDNNMPKGYYTFTAVYQTNYYTYRHTYGRNGKNGIDRSEKIGQGDNTGMYLFTSKKPALAWVYTGNRAF</sequence>
<dbReference type="STRING" id="1278311.GCA_000428705_00522"/>
<proteinExistence type="predicted"/>
<dbReference type="RefSeq" id="WP_026390185.1">
    <property type="nucleotide sequence ID" value="NZ_LR215048.1"/>
</dbReference>
<accession>A0A449BDJ9</accession>
<reference evidence="1 2" key="1">
    <citation type="submission" date="2019-01" db="EMBL/GenBank/DDBJ databases">
        <authorList>
            <consortium name="Pathogen Informatics"/>
        </authorList>
    </citation>
    <scope>NUCLEOTIDE SEQUENCE [LARGE SCALE GENOMIC DNA]</scope>
    <source>
        <strain evidence="1 2">NCTC10138</strain>
    </source>
</reference>
<gene>
    <name evidence="1" type="ORF">NCTC10138_00907</name>
</gene>
<protein>
    <submittedName>
        <fullName evidence="1">Uncharacterized protein</fullName>
    </submittedName>
</protein>
<keyword evidence="2" id="KW-1185">Reference proteome</keyword>
<evidence type="ECO:0000313" key="2">
    <source>
        <dbReference type="Proteomes" id="UP000289841"/>
    </source>
</evidence>
<dbReference type="Proteomes" id="UP000289841">
    <property type="component" value="Chromosome"/>
</dbReference>
<organism evidence="1 2">
    <name type="scientific">Haploplasma axanthum</name>
    <name type="common">Acholeplasma axanthum</name>
    <dbReference type="NCBI Taxonomy" id="29552"/>
    <lineage>
        <taxon>Bacteria</taxon>
        <taxon>Bacillati</taxon>
        <taxon>Mycoplasmatota</taxon>
        <taxon>Mollicutes</taxon>
        <taxon>Acholeplasmatales</taxon>
        <taxon>Acholeplasmataceae</taxon>
        <taxon>Haploplasma</taxon>
    </lineage>
</organism>
<dbReference type="EMBL" id="LR215048">
    <property type="protein sequence ID" value="VEU80531.1"/>
    <property type="molecule type" value="Genomic_DNA"/>
</dbReference>
<dbReference type="AlphaFoldDB" id="A0A449BDJ9"/>